<protein>
    <recommendedName>
        <fullName evidence="5">Transmembrane protein</fullName>
    </recommendedName>
</protein>
<evidence type="ECO:0000313" key="4">
    <source>
        <dbReference type="Proteomes" id="UP001175211"/>
    </source>
</evidence>
<dbReference type="AlphaFoldDB" id="A0AA39MXG6"/>
<reference evidence="3" key="1">
    <citation type="submission" date="2023-06" db="EMBL/GenBank/DDBJ databases">
        <authorList>
            <consortium name="Lawrence Berkeley National Laboratory"/>
            <person name="Ahrendt S."/>
            <person name="Sahu N."/>
            <person name="Indic B."/>
            <person name="Wong-Bajracharya J."/>
            <person name="Merenyi Z."/>
            <person name="Ke H.-M."/>
            <person name="Monk M."/>
            <person name="Kocsube S."/>
            <person name="Drula E."/>
            <person name="Lipzen A."/>
            <person name="Balint B."/>
            <person name="Henrissat B."/>
            <person name="Andreopoulos B."/>
            <person name="Martin F.M."/>
            <person name="Harder C.B."/>
            <person name="Rigling D."/>
            <person name="Ford K.L."/>
            <person name="Foster G.D."/>
            <person name="Pangilinan J."/>
            <person name="Papanicolaou A."/>
            <person name="Barry K."/>
            <person name="LaButti K."/>
            <person name="Viragh M."/>
            <person name="Koriabine M."/>
            <person name="Yan M."/>
            <person name="Riley R."/>
            <person name="Champramary S."/>
            <person name="Plett K.L."/>
            <person name="Tsai I.J."/>
            <person name="Slot J."/>
            <person name="Sipos G."/>
            <person name="Plett J."/>
            <person name="Nagy L.G."/>
            <person name="Grigoriev I.V."/>
        </authorList>
    </citation>
    <scope>NUCLEOTIDE SEQUENCE</scope>
    <source>
        <strain evidence="3">CCBAS 213</strain>
    </source>
</reference>
<evidence type="ECO:0000256" key="1">
    <source>
        <dbReference type="SAM" id="MobiDB-lite"/>
    </source>
</evidence>
<feature type="transmembrane region" description="Helical" evidence="2">
    <location>
        <begin position="29"/>
        <end position="52"/>
    </location>
</feature>
<evidence type="ECO:0008006" key="5">
    <source>
        <dbReference type="Google" id="ProtNLM"/>
    </source>
</evidence>
<feature type="transmembrane region" description="Helical" evidence="2">
    <location>
        <begin position="163"/>
        <end position="192"/>
    </location>
</feature>
<comment type="caution">
    <text evidence="3">The sequence shown here is derived from an EMBL/GenBank/DDBJ whole genome shotgun (WGS) entry which is preliminary data.</text>
</comment>
<feature type="transmembrane region" description="Helical" evidence="2">
    <location>
        <begin position="64"/>
        <end position="87"/>
    </location>
</feature>
<dbReference type="RefSeq" id="XP_060327115.1">
    <property type="nucleotide sequence ID" value="XM_060483400.1"/>
</dbReference>
<dbReference type="PANTHER" id="PTHR40465">
    <property type="entry name" value="CHROMOSOME 1, WHOLE GENOME SHOTGUN SEQUENCE"/>
    <property type="match status" value="1"/>
</dbReference>
<gene>
    <name evidence="3" type="ORF">EV420DRAFT_766193</name>
</gene>
<keyword evidence="2" id="KW-1133">Transmembrane helix</keyword>
<feature type="transmembrane region" description="Helical" evidence="2">
    <location>
        <begin position="107"/>
        <end position="125"/>
    </location>
</feature>
<feature type="compositionally biased region" description="Basic and acidic residues" evidence="1">
    <location>
        <begin position="307"/>
        <end position="316"/>
    </location>
</feature>
<name>A0AA39MXG6_ARMTA</name>
<dbReference type="EMBL" id="JAUEPS010000037">
    <property type="protein sequence ID" value="KAK0449823.1"/>
    <property type="molecule type" value="Genomic_DNA"/>
</dbReference>
<evidence type="ECO:0000313" key="3">
    <source>
        <dbReference type="EMBL" id="KAK0449823.1"/>
    </source>
</evidence>
<feature type="transmembrane region" description="Helical" evidence="2">
    <location>
        <begin position="137"/>
        <end position="157"/>
    </location>
</feature>
<organism evidence="3 4">
    <name type="scientific">Armillaria tabescens</name>
    <name type="common">Ringless honey mushroom</name>
    <name type="synonym">Agaricus tabescens</name>
    <dbReference type="NCBI Taxonomy" id="1929756"/>
    <lineage>
        <taxon>Eukaryota</taxon>
        <taxon>Fungi</taxon>
        <taxon>Dikarya</taxon>
        <taxon>Basidiomycota</taxon>
        <taxon>Agaricomycotina</taxon>
        <taxon>Agaricomycetes</taxon>
        <taxon>Agaricomycetidae</taxon>
        <taxon>Agaricales</taxon>
        <taxon>Marasmiineae</taxon>
        <taxon>Physalacriaceae</taxon>
        <taxon>Desarmillaria</taxon>
    </lineage>
</organism>
<evidence type="ECO:0000256" key="2">
    <source>
        <dbReference type="SAM" id="Phobius"/>
    </source>
</evidence>
<dbReference type="PANTHER" id="PTHR40465:SF1">
    <property type="entry name" value="DUF6534 DOMAIN-CONTAINING PROTEIN"/>
    <property type="match status" value="1"/>
</dbReference>
<proteinExistence type="predicted"/>
<accession>A0AA39MXG6</accession>
<keyword evidence="2" id="KW-0812">Transmembrane</keyword>
<keyword evidence="4" id="KW-1185">Reference proteome</keyword>
<feature type="region of interest" description="Disordered" evidence="1">
    <location>
        <begin position="297"/>
        <end position="316"/>
    </location>
</feature>
<keyword evidence="2" id="KW-0472">Membrane</keyword>
<feature type="transmembrane region" description="Helical" evidence="2">
    <location>
        <begin position="212"/>
        <end position="234"/>
    </location>
</feature>
<dbReference type="GeneID" id="85366948"/>
<sequence>MFRNIKPSLPQPVCAMAWESLNFDTSSGALLASSWLNMMLYTSQVALSIYCLCHLTMTRWLRYWIFTSLVLDGACSIVDVANVYAYLVMNNVASYPTLSWTVPTGALLTYTSASIAQAFFCYRYWTLTSNKWITGWIIFLIIAHMLCNLVSNMYLLVHPDDLILVIPLVITNAVMCAATDITIAGSLAWACLHIQSAYAHTKSLLRRVMIQALTCGFTTAMSTVLVMVFLFTVWNASFTIFAALGRIYSLTVLITLMLLKTMSRSDPSSFRIDGDGGFEPVILTPVCDVQFGHTLDTETGKTQTSSDKSESTADSTHPHFEALAKNCIRTV</sequence>
<feature type="transmembrane region" description="Helical" evidence="2">
    <location>
        <begin position="240"/>
        <end position="259"/>
    </location>
</feature>
<dbReference type="Proteomes" id="UP001175211">
    <property type="component" value="Unassembled WGS sequence"/>
</dbReference>